<keyword evidence="5 6" id="KW-0234">DNA repair</keyword>
<comment type="subunit">
    <text evidence="6">Homotetramer. Forms an RuvA(8)-RuvB(12)-Holliday junction (HJ) complex. HJ DNA is sandwiched between 2 RuvA tetramers; dsDNA enters through RuvA and exits via RuvB. An RuvB hexamer assembles on each DNA strand where it exits the tetramer. Each RuvB hexamer is contacted by two RuvA subunits (via domain III) on 2 adjacent RuvB subunits; this complex drives branch migration. In the full resolvosome a probable DNA-RuvA(4)-RuvB(12)-RuvC(2) complex forms which resolves the HJ.</text>
</comment>
<dbReference type="Gene3D" id="2.40.50.140">
    <property type="entry name" value="Nucleic acid-binding proteins"/>
    <property type="match status" value="1"/>
</dbReference>
<name>A0ABX1WZR4_9BACT</name>
<keyword evidence="4 6" id="KW-0233">DNA recombination</keyword>
<dbReference type="InterPro" id="IPR010994">
    <property type="entry name" value="RuvA_2-like"/>
</dbReference>
<proteinExistence type="inferred from homology"/>
<dbReference type="InterPro" id="IPR000085">
    <property type="entry name" value="RuvA"/>
</dbReference>
<evidence type="ECO:0000256" key="5">
    <source>
        <dbReference type="ARBA" id="ARBA00023204"/>
    </source>
</evidence>
<evidence type="ECO:0000313" key="9">
    <source>
        <dbReference type="Proteomes" id="UP000732105"/>
    </source>
</evidence>
<dbReference type="Gene3D" id="1.10.150.20">
    <property type="entry name" value="5' to 3' exonuclease, C-terminal subdomain"/>
    <property type="match status" value="1"/>
</dbReference>
<accession>A0ABX1WZR4</accession>
<organism evidence="8 9">
    <name type="scientific">Marinifilum caeruleilacunae</name>
    <dbReference type="NCBI Taxonomy" id="2499076"/>
    <lineage>
        <taxon>Bacteria</taxon>
        <taxon>Pseudomonadati</taxon>
        <taxon>Bacteroidota</taxon>
        <taxon>Bacteroidia</taxon>
        <taxon>Marinilabiliales</taxon>
        <taxon>Marinifilaceae</taxon>
    </lineage>
</organism>
<dbReference type="Pfam" id="PF01330">
    <property type="entry name" value="RuvA_N"/>
    <property type="match status" value="1"/>
</dbReference>
<evidence type="ECO:0000313" key="8">
    <source>
        <dbReference type="EMBL" id="NOU61619.1"/>
    </source>
</evidence>
<evidence type="ECO:0000259" key="7">
    <source>
        <dbReference type="SMART" id="SM00278"/>
    </source>
</evidence>
<dbReference type="InterPro" id="IPR003583">
    <property type="entry name" value="Hlx-hairpin-Hlx_DNA-bd_motif"/>
</dbReference>
<dbReference type="Pfam" id="PF07499">
    <property type="entry name" value="RuvA_C"/>
    <property type="match status" value="1"/>
</dbReference>
<keyword evidence="2 6" id="KW-0227">DNA damage</keyword>
<keyword evidence="3 6" id="KW-0238">DNA-binding</keyword>
<evidence type="ECO:0000256" key="6">
    <source>
        <dbReference type="HAMAP-Rule" id="MF_00031"/>
    </source>
</evidence>
<dbReference type="InterPro" id="IPR013849">
    <property type="entry name" value="DNA_helicase_Holl-junc_RuvA_I"/>
</dbReference>
<evidence type="ECO:0000256" key="4">
    <source>
        <dbReference type="ARBA" id="ARBA00023172"/>
    </source>
</evidence>
<keyword evidence="1 6" id="KW-0963">Cytoplasm</keyword>
<dbReference type="HAMAP" id="MF_00031">
    <property type="entry name" value="DNA_HJ_migration_RuvA"/>
    <property type="match status" value="1"/>
</dbReference>
<evidence type="ECO:0000256" key="3">
    <source>
        <dbReference type="ARBA" id="ARBA00023125"/>
    </source>
</evidence>
<comment type="subcellular location">
    <subcellularLocation>
        <location evidence="6">Cytoplasm</location>
    </subcellularLocation>
</comment>
<feature type="domain" description="Helix-hairpin-helix DNA-binding motif class 1" evidence="7">
    <location>
        <begin position="107"/>
        <end position="126"/>
    </location>
</feature>
<dbReference type="Pfam" id="PF14520">
    <property type="entry name" value="HHH_5"/>
    <property type="match status" value="1"/>
</dbReference>
<comment type="caution">
    <text evidence="6">Lacks conserved residue(s) required for the propagation of feature annotation.</text>
</comment>
<dbReference type="Proteomes" id="UP000732105">
    <property type="component" value="Unassembled WGS sequence"/>
</dbReference>
<sequence length="193" mass="21089">MFEYIKGELADLTPTSAIVENNGIGYFIHISLNTYTQLSGHKSVQLFLHQVVREDAHMLYGFMDAGEREIFRHLISVSGVGVNTARVMLSSLSPAEIQTAILSNNAKTLQGVKGIGAKSAQRIIIELKDKLGKESDILEISLPQNNTNKEEALSALVMLGFAKNAAYKVVDKIYTANPASSVEDLIKLALKQL</sequence>
<feature type="domain" description="Helix-hairpin-helix DNA-binding motif class 1" evidence="7">
    <location>
        <begin position="72"/>
        <end position="91"/>
    </location>
</feature>
<dbReference type="InterPro" id="IPR036267">
    <property type="entry name" value="RuvA_C_sf"/>
</dbReference>
<dbReference type="NCBIfam" id="TIGR00084">
    <property type="entry name" value="ruvA"/>
    <property type="match status" value="1"/>
</dbReference>
<comment type="domain">
    <text evidence="6">Has three domains with a flexible linker between the domains II and III and assumes an 'L' shape. Domain III is highly mobile and contacts RuvB.</text>
</comment>
<dbReference type="SUPFAM" id="SSF50249">
    <property type="entry name" value="Nucleic acid-binding proteins"/>
    <property type="match status" value="1"/>
</dbReference>
<dbReference type="SMART" id="SM00278">
    <property type="entry name" value="HhH1"/>
    <property type="match status" value="2"/>
</dbReference>
<dbReference type="InterPro" id="IPR011114">
    <property type="entry name" value="RuvA_C"/>
</dbReference>
<comment type="function">
    <text evidence="6">The RuvA-RuvB-RuvC complex processes Holliday junction (HJ) DNA during genetic recombination and DNA repair, while the RuvA-RuvB complex plays an important role in the rescue of blocked DNA replication forks via replication fork reversal (RFR). RuvA specifically binds to HJ cruciform DNA, conferring on it an open structure. The RuvB hexamer acts as an ATP-dependent pump, pulling dsDNA into and through the RuvAB complex. HJ branch migration allows RuvC to scan DNA until it finds its consensus sequence, where it cleaves and resolves the cruciform DNA.</text>
</comment>
<reference evidence="8 9" key="1">
    <citation type="submission" date="2018-12" db="EMBL/GenBank/DDBJ databases">
        <title>Marinifilum JC070 sp. nov., a marine bacterium isolated from Yongle Blue Hole in the South China Sea.</title>
        <authorList>
            <person name="Fu T."/>
        </authorList>
    </citation>
    <scope>NUCLEOTIDE SEQUENCE [LARGE SCALE GENOMIC DNA]</scope>
    <source>
        <strain evidence="8 9">JC070</strain>
    </source>
</reference>
<dbReference type="SUPFAM" id="SSF46929">
    <property type="entry name" value="DNA helicase RuvA subunit, C-terminal domain"/>
    <property type="match status" value="1"/>
</dbReference>
<feature type="region of interest" description="Domain III" evidence="6">
    <location>
        <begin position="146"/>
        <end position="193"/>
    </location>
</feature>
<protein>
    <recommendedName>
        <fullName evidence="6">Holliday junction branch migration complex subunit RuvA</fullName>
    </recommendedName>
</protein>
<dbReference type="RefSeq" id="WP_171596878.1">
    <property type="nucleotide sequence ID" value="NZ_RZNH01000037.1"/>
</dbReference>
<dbReference type="Gene3D" id="1.10.8.10">
    <property type="entry name" value="DNA helicase RuvA subunit, C-terminal domain"/>
    <property type="match status" value="1"/>
</dbReference>
<dbReference type="EMBL" id="RZNH01000037">
    <property type="protein sequence ID" value="NOU61619.1"/>
    <property type="molecule type" value="Genomic_DNA"/>
</dbReference>
<dbReference type="InterPro" id="IPR012340">
    <property type="entry name" value="NA-bd_OB-fold"/>
</dbReference>
<dbReference type="SUPFAM" id="SSF47781">
    <property type="entry name" value="RuvA domain 2-like"/>
    <property type="match status" value="1"/>
</dbReference>
<dbReference type="CDD" id="cd14332">
    <property type="entry name" value="UBA_RuvA_C"/>
    <property type="match status" value="1"/>
</dbReference>
<evidence type="ECO:0000256" key="1">
    <source>
        <dbReference type="ARBA" id="ARBA00022490"/>
    </source>
</evidence>
<gene>
    <name evidence="6 8" type="primary">ruvA</name>
    <name evidence="8" type="ORF">ELS83_17595</name>
</gene>
<evidence type="ECO:0000256" key="2">
    <source>
        <dbReference type="ARBA" id="ARBA00022763"/>
    </source>
</evidence>
<keyword evidence="9" id="KW-1185">Reference proteome</keyword>
<comment type="caution">
    <text evidence="8">The sequence shown here is derived from an EMBL/GenBank/DDBJ whole genome shotgun (WGS) entry which is preliminary data.</text>
</comment>
<comment type="similarity">
    <text evidence="6">Belongs to the RuvA family.</text>
</comment>